<dbReference type="Proteomes" id="UP000270296">
    <property type="component" value="Unassembled WGS sequence"/>
</dbReference>
<evidence type="ECO:0000313" key="1">
    <source>
        <dbReference type="EMBL" id="VDP09873.1"/>
    </source>
</evidence>
<accession>A0A183IRX7</accession>
<sequence length="158" mass="17072">MAEAKNETFVKCAELPVVFLSKPGGRTGREAAVSSSSEGCSAVNHAGDTRCAMPMPRPRDGLSCYFRDFSVRLLPMGVLAWTTIQAPDTKRTVHSGRASARMLCVDKSTKHVLVVGTLFWGGGERANDSGSLPVLRCGQSTTDNRFAEAPVIFRPHFL</sequence>
<dbReference type="WBParaSite" id="SBAD_0000662101-mRNA-1">
    <property type="protein sequence ID" value="SBAD_0000662101-mRNA-1"/>
    <property type="gene ID" value="SBAD_0000662101"/>
</dbReference>
<reference evidence="1 2" key="2">
    <citation type="submission" date="2018-11" db="EMBL/GenBank/DDBJ databases">
        <authorList>
            <consortium name="Pathogen Informatics"/>
        </authorList>
    </citation>
    <scope>NUCLEOTIDE SEQUENCE [LARGE SCALE GENOMIC DNA]</scope>
</reference>
<protein>
    <submittedName>
        <fullName evidence="1 3">Uncharacterized protein</fullName>
    </submittedName>
</protein>
<dbReference type="AlphaFoldDB" id="A0A183IRX7"/>
<evidence type="ECO:0000313" key="2">
    <source>
        <dbReference type="Proteomes" id="UP000270296"/>
    </source>
</evidence>
<proteinExistence type="predicted"/>
<gene>
    <name evidence="1" type="ORF">SBAD_LOCUS6374</name>
</gene>
<dbReference type="EMBL" id="UZAM01009696">
    <property type="protein sequence ID" value="VDP09873.1"/>
    <property type="molecule type" value="Genomic_DNA"/>
</dbReference>
<name>A0A183IRX7_9BILA</name>
<evidence type="ECO:0000313" key="3">
    <source>
        <dbReference type="WBParaSite" id="SBAD_0000662101-mRNA-1"/>
    </source>
</evidence>
<keyword evidence="2" id="KW-1185">Reference proteome</keyword>
<organism evidence="3">
    <name type="scientific">Soboliphyme baturini</name>
    <dbReference type="NCBI Taxonomy" id="241478"/>
    <lineage>
        <taxon>Eukaryota</taxon>
        <taxon>Metazoa</taxon>
        <taxon>Ecdysozoa</taxon>
        <taxon>Nematoda</taxon>
        <taxon>Enoplea</taxon>
        <taxon>Dorylaimia</taxon>
        <taxon>Dioctophymatida</taxon>
        <taxon>Dioctophymatoidea</taxon>
        <taxon>Soboliphymatidae</taxon>
        <taxon>Soboliphyme</taxon>
    </lineage>
</organism>
<reference evidence="3" key="1">
    <citation type="submission" date="2016-06" db="UniProtKB">
        <authorList>
            <consortium name="WormBaseParasite"/>
        </authorList>
    </citation>
    <scope>IDENTIFICATION</scope>
</reference>